<dbReference type="PANTHER" id="PTHR33755">
    <property type="entry name" value="TOXIN PARE1-RELATED"/>
    <property type="match status" value="1"/>
</dbReference>
<dbReference type="EMBL" id="CP081869">
    <property type="protein sequence ID" value="QZO00925.1"/>
    <property type="molecule type" value="Genomic_DNA"/>
</dbReference>
<name>A0A9E6RAS0_9HYPH</name>
<dbReference type="InterPro" id="IPR007712">
    <property type="entry name" value="RelE/ParE_toxin"/>
</dbReference>
<proteinExistence type="inferred from homology"/>
<accession>A0A9E6RAS0</accession>
<dbReference type="InterPro" id="IPR051803">
    <property type="entry name" value="TA_system_RelE-like_toxin"/>
</dbReference>
<keyword evidence="4" id="KW-1185">Reference proteome</keyword>
<dbReference type="InterPro" id="IPR035093">
    <property type="entry name" value="RelE/ParE_toxin_dom_sf"/>
</dbReference>
<comment type="similarity">
    <text evidence="1">Belongs to the RelE toxin family.</text>
</comment>
<dbReference type="AlphaFoldDB" id="A0A9E6RAS0"/>
<gene>
    <name evidence="3" type="ORF">K6K41_04715</name>
</gene>
<dbReference type="Proteomes" id="UP000825701">
    <property type="component" value="Chromosome"/>
</dbReference>
<evidence type="ECO:0000256" key="2">
    <source>
        <dbReference type="ARBA" id="ARBA00022649"/>
    </source>
</evidence>
<evidence type="ECO:0000256" key="1">
    <source>
        <dbReference type="ARBA" id="ARBA00006226"/>
    </source>
</evidence>
<organism evidence="3 4">
    <name type="scientific">Chenggangzhangella methanolivorans</name>
    <dbReference type="NCBI Taxonomy" id="1437009"/>
    <lineage>
        <taxon>Bacteria</taxon>
        <taxon>Pseudomonadati</taxon>
        <taxon>Pseudomonadota</taxon>
        <taxon>Alphaproteobacteria</taxon>
        <taxon>Hyphomicrobiales</taxon>
        <taxon>Methylopilaceae</taxon>
        <taxon>Chenggangzhangella</taxon>
    </lineage>
</organism>
<protein>
    <submittedName>
        <fullName evidence="3">Type II toxin-antitoxin system RelE/ParE family toxin</fullName>
    </submittedName>
</protein>
<dbReference type="RefSeq" id="WP_261404133.1">
    <property type="nucleotide sequence ID" value="NZ_CP081869.1"/>
</dbReference>
<dbReference type="PANTHER" id="PTHR33755:SF6">
    <property type="entry name" value="PLASMID STABILIZATION SYSTEM PROTEIN"/>
    <property type="match status" value="1"/>
</dbReference>
<dbReference type="Gene3D" id="3.30.2310.20">
    <property type="entry name" value="RelE-like"/>
    <property type="match status" value="1"/>
</dbReference>
<reference evidence="3" key="1">
    <citation type="submission" date="2021-08" db="EMBL/GenBank/DDBJ databases">
        <authorList>
            <person name="Zhang H."/>
            <person name="Xu M."/>
            <person name="Yu Z."/>
            <person name="Yang L."/>
            <person name="Cai Y."/>
        </authorList>
    </citation>
    <scope>NUCLEOTIDE SEQUENCE</scope>
    <source>
        <strain evidence="3">CHL1</strain>
    </source>
</reference>
<dbReference type="KEGG" id="cmet:K6K41_04715"/>
<evidence type="ECO:0000313" key="3">
    <source>
        <dbReference type="EMBL" id="QZO00925.1"/>
    </source>
</evidence>
<dbReference type="Pfam" id="PF05016">
    <property type="entry name" value="ParE_toxin"/>
    <property type="match status" value="1"/>
</dbReference>
<evidence type="ECO:0000313" key="4">
    <source>
        <dbReference type="Proteomes" id="UP000825701"/>
    </source>
</evidence>
<sequence>MTLRLRPEAEADILRIARHIAADDPRAALNWIDAVQHRCRALSQNPGMGVSRPDVRPELRMFPLGNYLILYRGIEGGAEIVRVVHGARRWQDLL</sequence>
<keyword evidence="2" id="KW-1277">Toxin-antitoxin system</keyword>